<gene>
    <name evidence="2" type="ORF">EC1_14980</name>
</gene>
<dbReference type="AlphaFoldDB" id="D4JF79"/>
<keyword evidence="1" id="KW-0812">Transmembrane</keyword>
<protein>
    <submittedName>
        <fullName evidence="2">Uncharacterized protein</fullName>
    </submittedName>
</protein>
<organism evidence="2 3">
    <name type="scientific">Faecalitalea cylindroides T2-87</name>
    <dbReference type="NCBI Taxonomy" id="717960"/>
    <lineage>
        <taxon>Bacteria</taxon>
        <taxon>Bacillati</taxon>
        <taxon>Bacillota</taxon>
        <taxon>Erysipelotrichia</taxon>
        <taxon>Erysipelotrichales</taxon>
        <taxon>Erysipelotrichaceae</taxon>
        <taxon>Faecalitalea</taxon>
    </lineage>
</organism>
<reference evidence="2 3" key="2">
    <citation type="submission" date="2010-03" db="EMBL/GenBank/DDBJ databases">
        <authorList>
            <person name="Pajon A."/>
        </authorList>
    </citation>
    <scope>NUCLEOTIDE SEQUENCE [LARGE SCALE GENOMIC DNA]</scope>
    <source>
        <strain evidence="2 3">T2-87</strain>
    </source>
</reference>
<keyword evidence="1" id="KW-0472">Membrane</keyword>
<proteinExistence type="predicted"/>
<dbReference type="KEGG" id="euc:EC1_14980"/>
<keyword evidence="1" id="KW-1133">Transmembrane helix</keyword>
<name>D4JF79_9FIRM</name>
<evidence type="ECO:0000256" key="1">
    <source>
        <dbReference type="SAM" id="Phobius"/>
    </source>
</evidence>
<dbReference type="Proteomes" id="UP000008801">
    <property type="component" value="Chromosome"/>
</dbReference>
<evidence type="ECO:0000313" key="2">
    <source>
        <dbReference type="EMBL" id="CBK88851.1"/>
    </source>
</evidence>
<feature type="transmembrane region" description="Helical" evidence="1">
    <location>
        <begin position="6"/>
        <end position="24"/>
    </location>
</feature>
<sequence length="32" mass="3580">MEWLIRTGTTLLIVAVGFILGPVFKKGNYKTI</sequence>
<dbReference type="EMBL" id="FP929041">
    <property type="protein sequence ID" value="CBK88851.1"/>
    <property type="molecule type" value="Genomic_DNA"/>
</dbReference>
<reference evidence="2 3" key="1">
    <citation type="submission" date="2010-03" db="EMBL/GenBank/DDBJ databases">
        <title>The genome sequence of Eubacterium cylindroides T2-87.</title>
        <authorList>
            <consortium name="metaHIT consortium -- http://www.metahit.eu/"/>
            <person name="Pajon A."/>
            <person name="Turner K."/>
            <person name="Parkhill J."/>
            <person name="Duncan S."/>
            <person name="Flint H."/>
        </authorList>
    </citation>
    <scope>NUCLEOTIDE SEQUENCE [LARGE SCALE GENOMIC DNA]</scope>
    <source>
        <strain evidence="2 3">T2-87</strain>
    </source>
</reference>
<accession>D4JF79</accession>
<dbReference type="HOGENOM" id="CLU_3389529_0_0_9"/>
<evidence type="ECO:0000313" key="3">
    <source>
        <dbReference type="Proteomes" id="UP000008801"/>
    </source>
</evidence>